<evidence type="ECO:0000313" key="3">
    <source>
        <dbReference type="EMBL" id="GMH79512.1"/>
    </source>
</evidence>
<feature type="transmembrane region" description="Helical" evidence="2">
    <location>
        <begin position="386"/>
        <end position="403"/>
    </location>
</feature>
<gene>
    <name evidence="3" type="ORF">TL16_g08172</name>
</gene>
<name>A0A9W7AWC0_9STRA</name>
<dbReference type="Proteomes" id="UP001162640">
    <property type="component" value="Unassembled WGS sequence"/>
</dbReference>
<keyword evidence="2" id="KW-0472">Membrane</keyword>
<dbReference type="EMBL" id="BLQM01000266">
    <property type="protein sequence ID" value="GMH79512.1"/>
    <property type="molecule type" value="Genomic_DNA"/>
</dbReference>
<evidence type="ECO:0000313" key="4">
    <source>
        <dbReference type="Proteomes" id="UP001162640"/>
    </source>
</evidence>
<feature type="transmembrane region" description="Helical" evidence="2">
    <location>
        <begin position="162"/>
        <end position="180"/>
    </location>
</feature>
<sequence length="662" mass="74203">MASIDSMESEEFDAFSSAFLQRISPDSNRKDRHRRDDRRAKLGLTPKDVELGDVDLEAKKRIENRRGSMAGSLDPDQARANIENLHVALIKVLGWAGADKDNIEELAEQFDSVVTNSFDLVEAVSAWFDKSVPTQGMTEEQKQGFKLFLISVARRNRLAKKMARIGVAWKLLLTLSMGYIDVVTDLLVSKSYYDAKDFSTAYATAGFAILAIVIQALLTFIVYGKKSWIERFGRTLAALLGLAPLMEGASVWTGKKDNDLMLSGPMMYASMKAGEIAFESIPESIIQIGGLLKHQNYGDIKMIQIIGVVSSIVSGAFIMTDGNFGFILSKYLASPGDPFYGWISKVGGWEKRRQIMGMFLFIACYFSQFVFAMSLFGQAFGSRAPVFVLLGVEFCTVCVYMGWKGELFGYALVSKPSTFNNTIVPFIMWAFWYLLVSAVPMLIAAAPMELGPQVFAGTMVWRLLTNGGIVYVALGELQEKEHFLSLTTGMAGFGLSFVLAAIGLAMFFRNCDPLFDRSLLWKAKSGKQMVRECWRDERIWRKARKTKNDERWGLVAYTHPAYLEFDDVVTPWICEDLVEKYEEEGVERPKWMNSKNNGKFIKRIAEIYIWKGSDGEKVDVALAKLFKRSGADLEKGEDGLSLTFINSKKSRGRIEGIKVQPE</sequence>
<feature type="transmembrane region" description="Helical" evidence="2">
    <location>
        <begin position="359"/>
        <end position="380"/>
    </location>
</feature>
<organism evidence="3 4">
    <name type="scientific">Triparma laevis f. inornata</name>
    <dbReference type="NCBI Taxonomy" id="1714386"/>
    <lineage>
        <taxon>Eukaryota</taxon>
        <taxon>Sar</taxon>
        <taxon>Stramenopiles</taxon>
        <taxon>Ochrophyta</taxon>
        <taxon>Bolidophyceae</taxon>
        <taxon>Parmales</taxon>
        <taxon>Triparmaceae</taxon>
        <taxon>Triparma</taxon>
    </lineage>
</organism>
<evidence type="ECO:0000256" key="1">
    <source>
        <dbReference type="SAM" id="MobiDB-lite"/>
    </source>
</evidence>
<keyword evidence="2" id="KW-0812">Transmembrane</keyword>
<keyword evidence="2" id="KW-1133">Transmembrane helix</keyword>
<dbReference type="AlphaFoldDB" id="A0A9W7AWC0"/>
<proteinExistence type="predicted"/>
<evidence type="ECO:0000256" key="2">
    <source>
        <dbReference type="SAM" id="Phobius"/>
    </source>
</evidence>
<feature type="transmembrane region" description="Helical" evidence="2">
    <location>
        <begin position="200"/>
        <end position="223"/>
    </location>
</feature>
<feature type="transmembrane region" description="Helical" evidence="2">
    <location>
        <begin position="302"/>
        <end position="320"/>
    </location>
</feature>
<feature type="transmembrane region" description="Helical" evidence="2">
    <location>
        <begin position="423"/>
        <end position="448"/>
    </location>
</feature>
<feature type="region of interest" description="Disordered" evidence="1">
    <location>
        <begin position="25"/>
        <end position="44"/>
    </location>
</feature>
<protein>
    <submittedName>
        <fullName evidence="3">Uncharacterized protein</fullName>
    </submittedName>
</protein>
<comment type="caution">
    <text evidence="3">The sequence shown here is derived from an EMBL/GenBank/DDBJ whole genome shotgun (WGS) entry which is preliminary data.</text>
</comment>
<feature type="transmembrane region" description="Helical" evidence="2">
    <location>
        <begin position="486"/>
        <end position="508"/>
    </location>
</feature>
<reference evidence="4" key="1">
    <citation type="journal article" date="2023" name="Commun. Biol.">
        <title>Genome analysis of Parmales, the sister group of diatoms, reveals the evolutionary specialization of diatoms from phago-mixotrophs to photoautotrophs.</title>
        <authorList>
            <person name="Ban H."/>
            <person name="Sato S."/>
            <person name="Yoshikawa S."/>
            <person name="Yamada K."/>
            <person name="Nakamura Y."/>
            <person name="Ichinomiya M."/>
            <person name="Sato N."/>
            <person name="Blanc-Mathieu R."/>
            <person name="Endo H."/>
            <person name="Kuwata A."/>
            <person name="Ogata H."/>
        </authorList>
    </citation>
    <scope>NUCLEOTIDE SEQUENCE [LARGE SCALE GENOMIC DNA]</scope>
</reference>
<feature type="transmembrane region" description="Helical" evidence="2">
    <location>
        <begin position="454"/>
        <end position="474"/>
    </location>
</feature>
<accession>A0A9W7AWC0</accession>